<name>A0A0V0H4R1_SOLCH</name>
<reference evidence="1" key="1">
    <citation type="submission" date="2015-12" db="EMBL/GenBank/DDBJ databases">
        <title>Gene expression during late stages of embryo sac development: a critical building block for successful pollen-pistil interactions.</title>
        <authorList>
            <person name="Liu Y."/>
            <person name="Joly V."/>
            <person name="Sabar M."/>
            <person name="Matton D.P."/>
        </authorList>
    </citation>
    <scope>NUCLEOTIDE SEQUENCE</scope>
</reference>
<feature type="non-terminal residue" evidence="1">
    <location>
        <position position="1"/>
    </location>
</feature>
<sequence>FIYFSHGIRASTILVNNQRAFAAGGRLLPIYAVRLANDYVSKSCSTLPSFGDYFFIFNLCSTVPSFR</sequence>
<organism evidence="1">
    <name type="scientific">Solanum chacoense</name>
    <name type="common">Chaco potato</name>
    <dbReference type="NCBI Taxonomy" id="4108"/>
    <lineage>
        <taxon>Eukaryota</taxon>
        <taxon>Viridiplantae</taxon>
        <taxon>Streptophyta</taxon>
        <taxon>Embryophyta</taxon>
        <taxon>Tracheophyta</taxon>
        <taxon>Spermatophyta</taxon>
        <taxon>Magnoliopsida</taxon>
        <taxon>eudicotyledons</taxon>
        <taxon>Gunneridae</taxon>
        <taxon>Pentapetalae</taxon>
        <taxon>asterids</taxon>
        <taxon>lamiids</taxon>
        <taxon>Solanales</taxon>
        <taxon>Solanaceae</taxon>
        <taxon>Solanoideae</taxon>
        <taxon>Solaneae</taxon>
        <taxon>Solanum</taxon>
    </lineage>
</organism>
<dbReference type="AlphaFoldDB" id="A0A0V0H4R1"/>
<accession>A0A0V0H4R1</accession>
<dbReference type="EMBL" id="GEDG01021276">
    <property type="protein sequence ID" value="JAP18441.1"/>
    <property type="molecule type" value="Transcribed_RNA"/>
</dbReference>
<dbReference type="EMBL" id="GEDG01025235">
    <property type="protein sequence ID" value="JAP15390.1"/>
    <property type="molecule type" value="Transcribed_RNA"/>
</dbReference>
<evidence type="ECO:0000313" key="1">
    <source>
        <dbReference type="EMBL" id="JAP15390.1"/>
    </source>
</evidence>
<dbReference type="EMBL" id="GEDG01022617">
    <property type="protein sequence ID" value="JAP17365.1"/>
    <property type="molecule type" value="Transcribed_RNA"/>
</dbReference>
<proteinExistence type="predicted"/>
<protein>
    <submittedName>
        <fullName evidence="1">Putative ovule protein</fullName>
    </submittedName>
</protein>